<dbReference type="Proteomes" id="UP000274822">
    <property type="component" value="Unassembled WGS sequence"/>
</dbReference>
<reference evidence="2 3" key="1">
    <citation type="journal article" date="2018" name="New Phytol.">
        <title>Phylogenomics of Endogonaceae and evolution of mycorrhizas within Mucoromycota.</title>
        <authorList>
            <person name="Chang Y."/>
            <person name="Desiro A."/>
            <person name="Na H."/>
            <person name="Sandor L."/>
            <person name="Lipzen A."/>
            <person name="Clum A."/>
            <person name="Barry K."/>
            <person name="Grigoriev I.V."/>
            <person name="Martin F.M."/>
            <person name="Stajich J.E."/>
            <person name="Smith M.E."/>
            <person name="Bonito G."/>
            <person name="Spatafora J.W."/>
        </authorList>
    </citation>
    <scope>NUCLEOTIDE SEQUENCE [LARGE SCALE GENOMIC DNA]</scope>
    <source>
        <strain evidence="2 3">AD002</strain>
    </source>
</reference>
<evidence type="ECO:0000313" key="3">
    <source>
        <dbReference type="Proteomes" id="UP000274822"/>
    </source>
</evidence>
<dbReference type="AlphaFoldDB" id="A0A433QL92"/>
<organism evidence="2 3">
    <name type="scientific">Jimgerdemannia flammicorona</name>
    <dbReference type="NCBI Taxonomy" id="994334"/>
    <lineage>
        <taxon>Eukaryota</taxon>
        <taxon>Fungi</taxon>
        <taxon>Fungi incertae sedis</taxon>
        <taxon>Mucoromycota</taxon>
        <taxon>Mucoromycotina</taxon>
        <taxon>Endogonomycetes</taxon>
        <taxon>Endogonales</taxon>
        <taxon>Endogonaceae</taxon>
        <taxon>Jimgerdemannia</taxon>
    </lineage>
</organism>
<comment type="caution">
    <text evidence="2">The sequence shown here is derived from an EMBL/GenBank/DDBJ whole genome shotgun (WGS) entry which is preliminary data.</text>
</comment>
<gene>
    <name evidence="2" type="ORF">BC938DRAFT_479260</name>
</gene>
<name>A0A433QL92_9FUNG</name>
<evidence type="ECO:0000313" key="2">
    <source>
        <dbReference type="EMBL" id="RUS30546.1"/>
    </source>
</evidence>
<sequence length="98" mass="11338">MLLIHVTQKHSRFNFWVTLGLRLWGFLTTLNETAKYTFFSLLPSHPSSPKKIIQNIPTDRSRKQHTNKSRTGTLPRCGRDRTTSVGTIEEISRIFARP</sequence>
<dbReference type="EMBL" id="RBNJ01003771">
    <property type="protein sequence ID" value="RUS30546.1"/>
    <property type="molecule type" value="Genomic_DNA"/>
</dbReference>
<feature type="region of interest" description="Disordered" evidence="1">
    <location>
        <begin position="50"/>
        <end position="85"/>
    </location>
</feature>
<protein>
    <submittedName>
        <fullName evidence="2">Uncharacterized protein</fullName>
    </submittedName>
</protein>
<proteinExistence type="predicted"/>
<keyword evidence="3" id="KW-1185">Reference proteome</keyword>
<evidence type="ECO:0000256" key="1">
    <source>
        <dbReference type="SAM" id="MobiDB-lite"/>
    </source>
</evidence>
<accession>A0A433QL92</accession>